<sequence length="181" mass="21081">MKDTIWLFPLLFIFHDLEEIIGFMPWIERNEKLLEKKAVFILNTHKSLSTEGFALAVAEEFVVVSLISFFALFYHTRLLYLIWLGGFVAFALHLVTHILQAIWLRRYIPALATSILCLPVSSIIIWKTTTLLHINTIELLVFSLIGVLIIISNLFFALWLGKLFSKWVNKIFYNPEKIEKL</sequence>
<dbReference type="Pfam" id="PF13787">
    <property type="entry name" value="HXXEE"/>
    <property type="match status" value="1"/>
</dbReference>
<name>A0A3E5D448_STRAP</name>
<dbReference type="Proteomes" id="UP000278419">
    <property type="component" value="Chromosome"/>
</dbReference>
<accession>A0A3E5D448</accession>
<dbReference type="AlphaFoldDB" id="A0A3E5D448"/>
<dbReference type="GeneID" id="93963833"/>
<reference evidence="1 2" key="1">
    <citation type="submission" date="2018-12" db="EMBL/GenBank/DDBJ databases">
        <authorList>
            <consortium name="Pathogen Informatics"/>
        </authorList>
    </citation>
    <scope>NUCLEOTIDE SEQUENCE [LARGE SCALE GENOMIC DNA]</scope>
    <source>
        <strain evidence="1 2">NCTC10713</strain>
    </source>
</reference>
<dbReference type="InterPro" id="IPR025671">
    <property type="entry name" value="HXXEE"/>
</dbReference>
<dbReference type="RefSeq" id="WP_003033159.1">
    <property type="nucleotide sequence ID" value="NZ_AP018548.1"/>
</dbReference>
<proteinExistence type="predicted"/>
<organism evidence="1 2">
    <name type="scientific">Streptococcus anginosus</name>
    <dbReference type="NCBI Taxonomy" id="1328"/>
    <lineage>
        <taxon>Bacteria</taxon>
        <taxon>Bacillati</taxon>
        <taxon>Bacillota</taxon>
        <taxon>Bacilli</taxon>
        <taxon>Lactobacillales</taxon>
        <taxon>Streptococcaceae</taxon>
        <taxon>Streptococcus</taxon>
        <taxon>Streptococcus anginosus group</taxon>
    </lineage>
</organism>
<evidence type="ECO:0000313" key="2">
    <source>
        <dbReference type="Proteomes" id="UP000278419"/>
    </source>
</evidence>
<evidence type="ECO:0000313" key="1">
    <source>
        <dbReference type="EMBL" id="VED98342.1"/>
    </source>
</evidence>
<gene>
    <name evidence="1" type="ORF">NCTC10713_01304</name>
</gene>
<dbReference type="EMBL" id="LR134283">
    <property type="protein sequence ID" value="VED98342.1"/>
    <property type="molecule type" value="Genomic_DNA"/>
</dbReference>
<protein>
    <submittedName>
        <fullName evidence="1">Uncharacterized protein</fullName>
    </submittedName>
</protein>